<evidence type="ECO:0000256" key="2">
    <source>
        <dbReference type="SAM" id="SignalP"/>
    </source>
</evidence>
<sequence>MRRWFTLLLLVLLPLQISWAAVAAYCEHEAHAAPGHDLQFDGYEHAQPSDGDASGEAGHDCGHCHGHGSAMLPRAPDASGVPAHAHPPAAPDGRAAAHAPPRPERPQWPTLA</sequence>
<protein>
    <submittedName>
        <fullName evidence="3">Uncharacterized protein</fullName>
    </submittedName>
</protein>
<evidence type="ECO:0000313" key="4">
    <source>
        <dbReference type="Proteomes" id="UP001336250"/>
    </source>
</evidence>
<name>A0AAW9QN56_9BURK</name>
<proteinExistence type="predicted"/>
<accession>A0AAW9QN56</accession>
<feature type="compositionally biased region" description="Low complexity" evidence="1">
    <location>
        <begin position="82"/>
        <end position="99"/>
    </location>
</feature>
<dbReference type="Proteomes" id="UP001336250">
    <property type="component" value="Unassembled WGS sequence"/>
</dbReference>
<feature type="signal peptide" evidence="2">
    <location>
        <begin position="1"/>
        <end position="23"/>
    </location>
</feature>
<dbReference type="EMBL" id="JAZIBG010000058">
    <property type="protein sequence ID" value="MEF7617568.1"/>
    <property type="molecule type" value="Genomic_DNA"/>
</dbReference>
<evidence type="ECO:0000313" key="3">
    <source>
        <dbReference type="EMBL" id="MEF7617568.1"/>
    </source>
</evidence>
<dbReference type="AlphaFoldDB" id="A0AAW9QN56"/>
<reference evidence="3 4" key="1">
    <citation type="submission" date="2024-02" db="EMBL/GenBank/DDBJ databases">
        <title>Genome sequence of Aquincola sp. MAHUQ-54.</title>
        <authorList>
            <person name="Huq M.A."/>
        </authorList>
    </citation>
    <scope>NUCLEOTIDE SEQUENCE [LARGE SCALE GENOMIC DNA]</scope>
    <source>
        <strain evidence="3 4">MAHUQ-54</strain>
    </source>
</reference>
<keyword evidence="2" id="KW-0732">Signal</keyword>
<gene>
    <name evidence="3" type="ORF">V4F39_26900</name>
</gene>
<feature type="chain" id="PRO_5043981819" evidence="2">
    <location>
        <begin position="24"/>
        <end position="112"/>
    </location>
</feature>
<comment type="caution">
    <text evidence="3">The sequence shown here is derived from an EMBL/GenBank/DDBJ whole genome shotgun (WGS) entry which is preliminary data.</text>
</comment>
<evidence type="ECO:0000256" key="1">
    <source>
        <dbReference type="SAM" id="MobiDB-lite"/>
    </source>
</evidence>
<organism evidence="3 4">
    <name type="scientific">Aquincola agrisoli</name>
    <dbReference type="NCBI Taxonomy" id="3119538"/>
    <lineage>
        <taxon>Bacteria</taxon>
        <taxon>Pseudomonadati</taxon>
        <taxon>Pseudomonadota</taxon>
        <taxon>Betaproteobacteria</taxon>
        <taxon>Burkholderiales</taxon>
        <taxon>Sphaerotilaceae</taxon>
        <taxon>Aquincola</taxon>
    </lineage>
</organism>
<keyword evidence="4" id="KW-1185">Reference proteome</keyword>
<feature type="region of interest" description="Disordered" evidence="1">
    <location>
        <begin position="39"/>
        <end position="112"/>
    </location>
</feature>